<name>A0AAV4EIP5_9GAST</name>
<dbReference type="Proteomes" id="UP000762676">
    <property type="component" value="Unassembled WGS sequence"/>
</dbReference>
<dbReference type="AlphaFoldDB" id="A0AAV4EIP5"/>
<dbReference type="CDD" id="cd04301">
    <property type="entry name" value="NAT_SF"/>
    <property type="match status" value="1"/>
</dbReference>
<comment type="caution">
    <text evidence="3">The sequence shown here is derived from an EMBL/GenBank/DDBJ whole genome shotgun (WGS) entry which is preliminary data.</text>
</comment>
<dbReference type="PANTHER" id="PTHR15298:SF1">
    <property type="entry name" value="GLYCINE N-ACYLTRANSFERASE-LIKE PROTEIN"/>
    <property type="match status" value="1"/>
</dbReference>
<feature type="domain" description="N-acetyltransferase" evidence="2">
    <location>
        <begin position="156"/>
        <end position="287"/>
    </location>
</feature>
<dbReference type="PROSITE" id="PS51186">
    <property type="entry name" value="GNAT"/>
    <property type="match status" value="1"/>
</dbReference>
<organism evidence="3 4">
    <name type="scientific">Elysia marginata</name>
    <dbReference type="NCBI Taxonomy" id="1093978"/>
    <lineage>
        <taxon>Eukaryota</taxon>
        <taxon>Metazoa</taxon>
        <taxon>Spiralia</taxon>
        <taxon>Lophotrochozoa</taxon>
        <taxon>Mollusca</taxon>
        <taxon>Gastropoda</taxon>
        <taxon>Heterobranchia</taxon>
        <taxon>Euthyneura</taxon>
        <taxon>Panpulmonata</taxon>
        <taxon>Sacoglossa</taxon>
        <taxon>Placobranchoidea</taxon>
        <taxon>Plakobranchidae</taxon>
        <taxon>Elysia</taxon>
    </lineage>
</organism>
<dbReference type="InterPro" id="IPR016181">
    <property type="entry name" value="Acyl_CoA_acyltransferase"/>
</dbReference>
<comment type="similarity">
    <text evidence="1">Belongs to the glycine N-acyltransferase family.</text>
</comment>
<dbReference type="Gene3D" id="3.40.630.30">
    <property type="match status" value="1"/>
</dbReference>
<dbReference type="EMBL" id="BMAT01003671">
    <property type="protein sequence ID" value="GFR60326.1"/>
    <property type="molecule type" value="Genomic_DNA"/>
</dbReference>
<dbReference type="InterPro" id="IPR013653">
    <property type="entry name" value="GCN5-like_dom"/>
</dbReference>
<accession>A0AAV4EIP5</accession>
<keyword evidence="1" id="KW-0808">Transferase</keyword>
<dbReference type="PANTHER" id="PTHR15298">
    <property type="entry name" value="L-COA N-ACYLTRANSFERASE-RELATED"/>
    <property type="match status" value="1"/>
</dbReference>
<keyword evidence="1" id="KW-0012">Acyltransferase</keyword>
<dbReference type="InterPro" id="IPR000182">
    <property type="entry name" value="GNAT_dom"/>
</dbReference>
<proteinExistence type="inferred from homology"/>
<protein>
    <recommendedName>
        <fullName evidence="1">Glycine N-acyltransferase-like protein</fullName>
        <ecNumber evidence="1">2.3.1.-</ecNumber>
    </recommendedName>
</protein>
<reference evidence="3 4" key="1">
    <citation type="journal article" date="2021" name="Elife">
        <title>Chloroplast acquisition without the gene transfer in kleptoplastic sea slugs, Plakobranchus ocellatus.</title>
        <authorList>
            <person name="Maeda T."/>
            <person name="Takahashi S."/>
            <person name="Yoshida T."/>
            <person name="Shimamura S."/>
            <person name="Takaki Y."/>
            <person name="Nagai Y."/>
            <person name="Toyoda A."/>
            <person name="Suzuki Y."/>
            <person name="Arimoto A."/>
            <person name="Ishii H."/>
            <person name="Satoh N."/>
            <person name="Nishiyama T."/>
            <person name="Hasebe M."/>
            <person name="Maruyama T."/>
            <person name="Minagawa J."/>
            <person name="Obokata J."/>
            <person name="Shigenobu S."/>
        </authorList>
    </citation>
    <scope>NUCLEOTIDE SEQUENCE [LARGE SCALE GENOMIC DNA]</scope>
</reference>
<evidence type="ECO:0000313" key="3">
    <source>
        <dbReference type="EMBL" id="GFR60326.1"/>
    </source>
</evidence>
<dbReference type="Pfam" id="PF08445">
    <property type="entry name" value="FR47"/>
    <property type="match status" value="1"/>
</dbReference>
<evidence type="ECO:0000256" key="1">
    <source>
        <dbReference type="RuleBase" id="RU368002"/>
    </source>
</evidence>
<dbReference type="GO" id="GO:0005739">
    <property type="term" value="C:mitochondrion"/>
    <property type="evidence" value="ECO:0007669"/>
    <property type="project" value="InterPro"/>
</dbReference>
<keyword evidence="4" id="KW-1185">Reference proteome</keyword>
<dbReference type="SUPFAM" id="SSF55729">
    <property type="entry name" value="Acyl-CoA N-acyltransferases (Nat)"/>
    <property type="match status" value="1"/>
</dbReference>
<sequence>MEGMEPILHTVQESELPVLKEWLEKFLPHSFTLYYTVREAITGRWPGTVFGTLGWPGILAVGEMEVSQDCPGYWYYSDPRITSVYSPSPDHLETLLTWPGFLDWSKPIIFQGLSKTSTPIIEKVARAKGGNHKVLNHVLHQASPSDLPPRPVPDGFYLHDLDPDLHTDYIMSTWIHSRTHSDTYIRELIKRFPSVGLFDKDDQCVGLEIGTEYGTVGMLHVREEYRGRGLGKVITSQLAQKFFCVGLPVMAIVSKDNESSQPMHTSCGFKEICDVDWVLFYHGDLMELMESVRHKSTD</sequence>
<evidence type="ECO:0000313" key="4">
    <source>
        <dbReference type="Proteomes" id="UP000762676"/>
    </source>
</evidence>
<evidence type="ECO:0000259" key="2">
    <source>
        <dbReference type="PROSITE" id="PS51186"/>
    </source>
</evidence>
<dbReference type="GO" id="GO:0047961">
    <property type="term" value="F:glycine N-acyltransferase activity"/>
    <property type="evidence" value="ECO:0007669"/>
    <property type="project" value="InterPro"/>
</dbReference>
<dbReference type="InterPro" id="IPR010313">
    <property type="entry name" value="Glycine_N-acyltransferase"/>
</dbReference>
<dbReference type="EC" id="2.3.1.-" evidence="1"/>
<gene>
    <name evidence="3" type="ORF">ElyMa_001819600</name>
</gene>